<feature type="domain" description="Sugar phosphate transporter" evidence="6">
    <location>
        <begin position="37"/>
        <end position="326"/>
    </location>
</feature>
<dbReference type="SUPFAM" id="SSF103481">
    <property type="entry name" value="Multidrug resistance efflux transporter EmrE"/>
    <property type="match status" value="2"/>
</dbReference>
<keyword evidence="3 5" id="KW-1133">Transmembrane helix</keyword>
<feature type="transmembrane region" description="Helical" evidence="5">
    <location>
        <begin position="308"/>
        <end position="328"/>
    </location>
</feature>
<comment type="caution">
    <text evidence="7">The sequence shown here is derived from an EMBL/GenBank/DDBJ whole genome shotgun (WGS) entry which is preliminary data.</text>
</comment>
<feature type="transmembrane region" description="Helical" evidence="5">
    <location>
        <begin position="137"/>
        <end position="159"/>
    </location>
</feature>
<keyword evidence="8" id="KW-1185">Reference proteome</keyword>
<accession>A0AAD7UCY0</accession>
<dbReference type="InterPro" id="IPR050186">
    <property type="entry name" value="TPT_transporter"/>
</dbReference>
<dbReference type="InterPro" id="IPR037185">
    <property type="entry name" value="EmrE-like"/>
</dbReference>
<evidence type="ECO:0000256" key="3">
    <source>
        <dbReference type="ARBA" id="ARBA00022989"/>
    </source>
</evidence>
<feature type="transmembrane region" description="Helical" evidence="5">
    <location>
        <begin position="209"/>
        <end position="232"/>
    </location>
</feature>
<comment type="subcellular location">
    <subcellularLocation>
        <location evidence="1">Membrane</location>
        <topology evidence="1">Multi-pass membrane protein</topology>
    </subcellularLocation>
</comment>
<evidence type="ECO:0000256" key="4">
    <source>
        <dbReference type="ARBA" id="ARBA00023136"/>
    </source>
</evidence>
<evidence type="ECO:0000256" key="1">
    <source>
        <dbReference type="ARBA" id="ARBA00004141"/>
    </source>
</evidence>
<dbReference type="Proteomes" id="UP001230188">
    <property type="component" value="Unassembled WGS sequence"/>
</dbReference>
<name>A0AAD7UCY0_9STRA</name>
<dbReference type="GO" id="GO:0016020">
    <property type="term" value="C:membrane"/>
    <property type="evidence" value="ECO:0007669"/>
    <property type="project" value="UniProtKB-SubCell"/>
</dbReference>
<gene>
    <name evidence="7" type="ORF">CTAYLR_003763</name>
</gene>
<dbReference type="InterPro" id="IPR004853">
    <property type="entry name" value="Sugar_P_trans_dom"/>
</dbReference>
<evidence type="ECO:0000313" key="7">
    <source>
        <dbReference type="EMBL" id="KAJ8602718.1"/>
    </source>
</evidence>
<feature type="transmembrane region" description="Helical" evidence="5">
    <location>
        <begin position="179"/>
        <end position="197"/>
    </location>
</feature>
<reference evidence="7" key="1">
    <citation type="submission" date="2023-01" db="EMBL/GenBank/DDBJ databases">
        <title>Metagenome sequencing of chrysophaentin producing Chrysophaeum taylorii.</title>
        <authorList>
            <person name="Davison J."/>
            <person name="Bewley C."/>
        </authorList>
    </citation>
    <scope>NUCLEOTIDE SEQUENCE</scope>
    <source>
        <strain evidence="7">NIES-1699</strain>
    </source>
</reference>
<dbReference type="EMBL" id="JAQMWT010000370">
    <property type="protein sequence ID" value="KAJ8602718.1"/>
    <property type="molecule type" value="Genomic_DNA"/>
</dbReference>
<dbReference type="Pfam" id="PF03151">
    <property type="entry name" value="TPT"/>
    <property type="match status" value="1"/>
</dbReference>
<organism evidence="7 8">
    <name type="scientific">Chrysophaeum taylorii</name>
    <dbReference type="NCBI Taxonomy" id="2483200"/>
    <lineage>
        <taxon>Eukaryota</taxon>
        <taxon>Sar</taxon>
        <taxon>Stramenopiles</taxon>
        <taxon>Ochrophyta</taxon>
        <taxon>Pelagophyceae</taxon>
        <taxon>Pelagomonadales</taxon>
        <taxon>Pelagomonadaceae</taxon>
        <taxon>Chrysophaeum</taxon>
    </lineage>
</organism>
<dbReference type="AlphaFoldDB" id="A0AAD7UCY0"/>
<protein>
    <recommendedName>
        <fullName evidence="6">Sugar phosphate transporter domain-containing protein</fullName>
    </recommendedName>
</protein>
<sequence length="333" mass="34184">MVLLAVAEATTSLKPAAPPPAGLKLKGGARRATRRVEVGALVSTWYALNVLYNVQNKKVLRTVDLPWCVAVIQLLVGAAYSQAAWALGRPGPASLFKAMAASSGIAICHGAGQACTVIALGAGAVSSAHVVKALEPLFSAIVSAVVFKTVMHPLVYASLLPVVGGVALAVAKDLAFNPVSFGTAMAANLLFACRAVFSKRAMQTSPLDDLPASSLFGVVTAGAALATLPVALAIEGPHIAARLAAVPPEHKLRLALLTLSSGLFHYLNNEVMYLTLGQVHPVTLAVANTIKRIVIILASLAVLGESMAPLAAIGAAVAISGTFAYSYLKQILA</sequence>
<feature type="transmembrane region" description="Helical" evidence="5">
    <location>
        <begin position="65"/>
        <end position="87"/>
    </location>
</feature>
<dbReference type="PANTHER" id="PTHR11132">
    <property type="entry name" value="SOLUTE CARRIER FAMILY 35"/>
    <property type="match status" value="1"/>
</dbReference>
<proteinExistence type="predicted"/>
<evidence type="ECO:0000256" key="5">
    <source>
        <dbReference type="SAM" id="Phobius"/>
    </source>
</evidence>
<evidence type="ECO:0000313" key="8">
    <source>
        <dbReference type="Proteomes" id="UP001230188"/>
    </source>
</evidence>
<keyword evidence="4 5" id="KW-0472">Membrane</keyword>
<feature type="transmembrane region" description="Helical" evidence="5">
    <location>
        <begin position="99"/>
        <end position="125"/>
    </location>
</feature>
<evidence type="ECO:0000259" key="6">
    <source>
        <dbReference type="Pfam" id="PF03151"/>
    </source>
</evidence>
<evidence type="ECO:0000256" key="2">
    <source>
        <dbReference type="ARBA" id="ARBA00022692"/>
    </source>
</evidence>
<keyword evidence="2 5" id="KW-0812">Transmembrane</keyword>